<dbReference type="SUPFAM" id="SSF53756">
    <property type="entry name" value="UDP-Glycosyltransferase/glycogen phosphorylase"/>
    <property type="match status" value="1"/>
</dbReference>
<name>A0AAW2P091_9LAMI</name>
<accession>A0AAW2P091</accession>
<gene>
    <name evidence="1" type="ORF">Sangu_1155200</name>
</gene>
<dbReference type="PANTHER" id="PTHR48045">
    <property type="entry name" value="UDP-GLYCOSYLTRANSFERASE 72B1"/>
    <property type="match status" value="1"/>
</dbReference>
<dbReference type="AlphaFoldDB" id="A0AAW2P091"/>
<dbReference type="EMBL" id="JACGWK010000006">
    <property type="protein sequence ID" value="KAL0349274.1"/>
    <property type="molecule type" value="Genomic_DNA"/>
</dbReference>
<dbReference type="PANTHER" id="PTHR48045:SF11">
    <property type="entry name" value="UDP-GLYCOSYLTRANSFERASE 72B1"/>
    <property type="match status" value="1"/>
</dbReference>
<comment type="caution">
    <text evidence="1">The sequence shown here is derived from an EMBL/GenBank/DDBJ whole genome shotgun (WGS) entry which is preliminary data.</text>
</comment>
<proteinExistence type="predicted"/>
<reference evidence="1" key="1">
    <citation type="submission" date="2020-06" db="EMBL/GenBank/DDBJ databases">
        <authorList>
            <person name="Li T."/>
            <person name="Hu X."/>
            <person name="Zhang T."/>
            <person name="Song X."/>
            <person name="Zhang H."/>
            <person name="Dai N."/>
            <person name="Sheng W."/>
            <person name="Hou X."/>
            <person name="Wei L."/>
        </authorList>
    </citation>
    <scope>NUCLEOTIDE SEQUENCE</scope>
    <source>
        <strain evidence="1">G01</strain>
        <tissue evidence="1">Leaf</tissue>
    </source>
</reference>
<protein>
    <submittedName>
        <fullName evidence="1">UDP-glycosyltransferase 90A2</fullName>
    </submittedName>
</protein>
<organism evidence="1">
    <name type="scientific">Sesamum angustifolium</name>
    <dbReference type="NCBI Taxonomy" id="2727405"/>
    <lineage>
        <taxon>Eukaryota</taxon>
        <taxon>Viridiplantae</taxon>
        <taxon>Streptophyta</taxon>
        <taxon>Embryophyta</taxon>
        <taxon>Tracheophyta</taxon>
        <taxon>Spermatophyta</taxon>
        <taxon>Magnoliopsida</taxon>
        <taxon>eudicotyledons</taxon>
        <taxon>Gunneridae</taxon>
        <taxon>Pentapetalae</taxon>
        <taxon>asterids</taxon>
        <taxon>lamiids</taxon>
        <taxon>Lamiales</taxon>
        <taxon>Pedaliaceae</taxon>
        <taxon>Sesamum</taxon>
    </lineage>
</organism>
<dbReference type="Gene3D" id="3.40.50.2000">
    <property type="entry name" value="Glycogen Phosphorylase B"/>
    <property type="match status" value="1"/>
</dbReference>
<evidence type="ECO:0000313" key="1">
    <source>
        <dbReference type="EMBL" id="KAL0349274.1"/>
    </source>
</evidence>
<reference evidence="1" key="2">
    <citation type="journal article" date="2024" name="Plant">
        <title>Genomic evolution and insights into agronomic trait innovations of Sesamum species.</title>
        <authorList>
            <person name="Miao H."/>
            <person name="Wang L."/>
            <person name="Qu L."/>
            <person name="Liu H."/>
            <person name="Sun Y."/>
            <person name="Le M."/>
            <person name="Wang Q."/>
            <person name="Wei S."/>
            <person name="Zheng Y."/>
            <person name="Lin W."/>
            <person name="Duan Y."/>
            <person name="Cao H."/>
            <person name="Xiong S."/>
            <person name="Wang X."/>
            <person name="Wei L."/>
            <person name="Li C."/>
            <person name="Ma Q."/>
            <person name="Ju M."/>
            <person name="Zhao R."/>
            <person name="Li G."/>
            <person name="Mu C."/>
            <person name="Tian Q."/>
            <person name="Mei H."/>
            <person name="Zhang T."/>
            <person name="Gao T."/>
            <person name="Zhang H."/>
        </authorList>
    </citation>
    <scope>NUCLEOTIDE SEQUENCE</scope>
    <source>
        <strain evidence="1">G01</strain>
    </source>
</reference>
<sequence length="81" mass="8870">MNAVFLTDGLKGAIRVNPNENGVVGREQIAELVQRLMEGEEGNQIRTRMIDVKIAAGNALSPEGSSTKALAHVVQQWINWK</sequence>